<evidence type="ECO:0000256" key="5">
    <source>
        <dbReference type="ARBA" id="ARBA00023163"/>
    </source>
</evidence>
<dbReference type="PATRIC" id="fig|216463.3.peg.53"/>
<keyword evidence="4" id="KW-0238">DNA-binding</keyword>
<dbReference type="InterPro" id="IPR036388">
    <property type="entry name" value="WH-like_DNA-bd_sf"/>
</dbReference>
<dbReference type="InterPro" id="IPR014284">
    <property type="entry name" value="RNA_pol_sigma-70_dom"/>
</dbReference>
<sequence length="187" mass="21899">MTQISDNQLIREIQTTPDSPALHQLFVRYSPVLRRLQRRYYIPGHDADDWQQEGLLVLHAAARSYRLDRSRNFGAFYRLNLTHRVYDLIRYSQAKKRHATTVSLEEHRTFFADTLVDPRVQVRDQLEVQEALQRVLPELSRTETVVLRGLLRGWSPTTISERCALSPTRVTAALHRGRQKLRRTLAQ</sequence>
<comment type="similarity">
    <text evidence="1">Belongs to the sigma-70 factor family. ECF subfamily.</text>
</comment>
<evidence type="ECO:0000256" key="3">
    <source>
        <dbReference type="ARBA" id="ARBA00023082"/>
    </source>
</evidence>
<dbReference type="InterPro" id="IPR007627">
    <property type="entry name" value="RNA_pol_sigma70_r2"/>
</dbReference>
<comment type="caution">
    <text evidence="8">The sequence shown here is derived from an EMBL/GenBank/DDBJ whole genome shotgun (WGS) entry which is preliminary data.</text>
</comment>
<dbReference type="Proteomes" id="UP000033491">
    <property type="component" value="Unassembled WGS sequence"/>
</dbReference>
<keyword evidence="7" id="KW-0240">DNA-directed RNA polymerase</keyword>
<dbReference type="Proteomes" id="UP000321691">
    <property type="component" value="Unassembled WGS sequence"/>
</dbReference>
<evidence type="ECO:0000313" key="9">
    <source>
        <dbReference type="Proteomes" id="UP000033491"/>
    </source>
</evidence>
<evidence type="ECO:0000256" key="1">
    <source>
        <dbReference type="ARBA" id="ARBA00010641"/>
    </source>
</evidence>
<evidence type="ECO:0000313" key="10">
    <source>
        <dbReference type="Proteomes" id="UP000321691"/>
    </source>
</evidence>
<dbReference type="OrthoDB" id="1767844at2"/>
<evidence type="ECO:0000256" key="4">
    <source>
        <dbReference type="ARBA" id="ARBA00023125"/>
    </source>
</evidence>
<dbReference type="InterPro" id="IPR039425">
    <property type="entry name" value="RNA_pol_sigma-70-like"/>
</dbReference>
<dbReference type="AlphaFoldDB" id="A0A0F3RST0"/>
<reference evidence="7 10" key="2">
    <citation type="submission" date="2019-07" db="EMBL/GenBank/DDBJ databases">
        <title>Whole genome shotgun sequence of Lactobacillus spicheri NBRC 107155.</title>
        <authorList>
            <person name="Hosoyama A."/>
            <person name="Uohara A."/>
            <person name="Ohji S."/>
            <person name="Ichikawa N."/>
        </authorList>
    </citation>
    <scope>NUCLEOTIDE SEQUENCE [LARGE SCALE GENOMIC DNA]</scope>
    <source>
        <strain evidence="7 10">NBRC 107155</strain>
    </source>
</reference>
<keyword evidence="2" id="KW-0805">Transcription regulation</keyword>
<dbReference type="NCBIfam" id="TIGR02937">
    <property type="entry name" value="sigma70-ECF"/>
    <property type="match status" value="1"/>
</dbReference>
<dbReference type="Gene3D" id="1.10.1740.10">
    <property type="match status" value="1"/>
</dbReference>
<proteinExistence type="inferred from homology"/>
<dbReference type="Pfam" id="PF04542">
    <property type="entry name" value="Sigma70_r2"/>
    <property type="match status" value="1"/>
</dbReference>
<reference evidence="8 9" key="1">
    <citation type="submission" date="2015-03" db="EMBL/GenBank/DDBJ databases">
        <authorList>
            <person name="Zheng J."/>
            <person name="Ganezle M."/>
        </authorList>
    </citation>
    <scope>NUCLEOTIDE SEQUENCE [LARGE SCALE GENOMIC DNA]</scope>
    <source>
        <strain evidence="8 9">LP38</strain>
    </source>
</reference>
<dbReference type="RefSeq" id="WP_045807006.1">
    <property type="nucleotide sequence ID" value="NZ_BJZI01000019.1"/>
</dbReference>
<gene>
    <name evidence="7" type="ORF">LSP04_15110</name>
    <name evidence="8" type="ORF">VC81_04750</name>
</gene>
<evidence type="ECO:0000256" key="2">
    <source>
        <dbReference type="ARBA" id="ARBA00023015"/>
    </source>
</evidence>
<feature type="domain" description="RNA polymerase sigma-70 region 2" evidence="6">
    <location>
        <begin position="25"/>
        <end position="92"/>
    </location>
</feature>
<dbReference type="SUPFAM" id="SSF88946">
    <property type="entry name" value="Sigma2 domain of RNA polymerase sigma factors"/>
    <property type="match status" value="1"/>
</dbReference>
<dbReference type="PANTHER" id="PTHR43133">
    <property type="entry name" value="RNA POLYMERASE ECF-TYPE SIGMA FACTO"/>
    <property type="match status" value="1"/>
</dbReference>
<keyword evidence="3" id="KW-0731">Sigma factor</keyword>
<dbReference type="SUPFAM" id="SSF88659">
    <property type="entry name" value="Sigma3 and sigma4 domains of RNA polymerase sigma factors"/>
    <property type="match status" value="1"/>
</dbReference>
<dbReference type="GO" id="GO:0016987">
    <property type="term" value="F:sigma factor activity"/>
    <property type="evidence" value="ECO:0007669"/>
    <property type="project" value="UniProtKB-KW"/>
</dbReference>
<accession>A0A0F3RST0</accession>
<dbReference type="InterPro" id="IPR013325">
    <property type="entry name" value="RNA_pol_sigma_r2"/>
</dbReference>
<dbReference type="EMBL" id="JZCR01000011">
    <property type="protein sequence ID" value="KJW13051.1"/>
    <property type="molecule type" value="Genomic_DNA"/>
</dbReference>
<dbReference type="EMBL" id="BJZI01000019">
    <property type="protein sequence ID" value="GEO67092.1"/>
    <property type="molecule type" value="Genomic_DNA"/>
</dbReference>
<evidence type="ECO:0000313" key="7">
    <source>
        <dbReference type="EMBL" id="GEO67092.1"/>
    </source>
</evidence>
<name>A0A0F3RST0_9LACO</name>
<dbReference type="STRING" id="216463.VC81_04750"/>
<keyword evidence="5" id="KW-0804">Transcription</keyword>
<keyword evidence="10" id="KW-1185">Reference proteome</keyword>
<protein>
    <submittedName>
        <fullName evidence="7">DNA-directed RNA polymerase subunit sigma</fullName>
    </submittedName>
</protein>
<dbReference type="GO" id="GO:0000428">
    <property type="term" value="C:DNA-directed RNA polymerase complex"/>
    <property type="evidence" value="ECO:0007669"/>
    <property type="project" value="UniProtKB-KW"/>
</dbReference>
<dbReference type="PANTHER" id="PTHR43133:SF8">
    <property type="entry name" value="RNA POLYMERASE SIGMA FACTOR HI_1459-RELATED"/>
    <property type="match status" value="1"/>
</dbReference>
<dbReference type="Gene3D" id="1.10.10.10">
    <property type="entry name" value="Winged helix-like DNA-binding domain superfamily/Winged helix DNA-binding domain"/>
    <property type="match status" value="1"/>
</dbReference>
<dbReference type="InterPro" id="IPR013324">
    <property type="entry name" value="RNA_pol_sigma_r3/r4-like"/>
</dbReference>
<dbReference type="GO" id="GO:0006352">
    <property type="term" value="P:DNA-templated transcription initiation"/>
    <property type="evidence" value="ECO:0007669"/>
    <property type="project" value="InterPro"/>
</dbReference>
<evidence type="ECO:0000259" key="6">
    <source>
        <dbReference type="Pfam" id="PF04542"/>
    </source>
</evidence>
<organism evidence="8 9">
    <name type="scientific">Levilactobacillus spicheri</name>
    <dbReference type="NCBI Taxonomy" id="216463"/>
    <lineage>
        <taxon>Bacteria</taxon>
        <taxon>Bacillati</taxon>
        <taxon>Bacillota</taxon>
        <taxon>Bacilli</taxon>
        <taxon>Lactobacillales</taxon>
        <taxon>Lactobacillaceae</taxon>
        <taxon>Levilactobacillus</taxon>
    </lineage>
</organism>
<evidence type="ECO:0000313" key="8">
    <source>
        <dbReference type="EMBL" id="KJW13051.1"/>
    </source>
</evidence>
<dbReference type="GO" id="GO:0003677">
    <property type="term" value="F:DNA binding"/>
    <property type="evidence" value="ECO:0007669"/>
    <property type="project" value="UniProtKB-KW"/>
</dbReference>